<name>A0A1T4WUZ7_9GAMM</name>
<dbReference type="OrthoDB" id="8562788at2"/>
<dbReference type="AlphaFoldDB" id="A0A1T4WUZ7"/>
<dbReference type="GO" id="GO:0004519">
    <property type="term" value="F:endonuclease activity"/>
    <property type="evidence" value="ECO:0007669"/>
    <property type="project" value="InterPro"/>
</dbReference>
<feature type="compositionally biased region" description="Low complexity" evidence="1">
    <location>
        <begin position="222"/>
        <end position="236"/>
    </location>
</feature>
<dbReference type="Pfam" id="PF05944">
    <property type="entry name" value="Phage_term_smal"/>
    <property type="match status" value="1"/>
</dbReference>
<organism evidence="2 3">
    <name type="scientific">Thiothrix eikelboomii</name>
    <dbReference type="NCBI Taxonomy" id="92487"/>
    <lineage>
        <taxon>Bacteria</taxon>
        <taxon>Pseudomonadati</taxon>
        <taxon>Pseudomonadota</taxon>
        <taxon>Gammaproteobacteria</taxon>
        <taxon>Thiotrichales</taxon>
        <taxon>Thiotrichaceae</taxon>
        <taxon>Thiothrix</taxon>
    </lineage>
</organism>
<dbReference type="Proteomes" id="UP000190460">
    <property type="component" value="Unassembled WGS sequence"/>
</dbReference>
<proteinExistence type="predicted"/>
<dbReference type="STRING" id="92487.SAMN02745130_02177"/>
<reference evidence="2 3" key="1">
    <citation type="submission" date="2017-02" db="EMBL/GenBank/DDBJ databases">
        <authorList>
            <person name="Peterson S.W."/>
        </authorList>
    </citation>
    <scope>NUCLEOTIDE SEQUENCE [LARGE SCALE GENOMIC DNA]</scope>
    <source>
        <strain evidence="2 3">ATCC 49788</strain>
    </source>
</reference>
<feature type="region of interest" description="Disordered" evidence="1">
    <location>
        <begin position="213"/>
        <end position="238"/>
    </location>
</feature>
<dbReference type="EMBL" id="FUYB01000009">
    <property type="protein sequence ID" value="SKA81202.1"/>
    <property type="molecule type" value="Genomic_DNA"/>
</dbReference>
<dbReference type="InterPro" id="IPR010270">
    <property type="entry name" value="Phage_P2_GpM"/>
</dbReference>
<evidence type="ECO:0000313" key="3">
    <source>
        <dbReference type="Proteomes" id="UP000190460"/>
    </source>
</evidence>
<gene>
    <name evidence="2" type="ORF">SAMN02745130_02177</name>
</gene>
<dbReference type="GO" id="GO:0003677">
    <property type="term" value="F:DNA binding"/>
    <property type="evidence" value="ECO:0007669"/>
    <property type="project" value="InterPro"/>
</dbReference>
<accession>A0A1T4WUZ7</accession>
<keyword evidence="3" id="KW-1185">Reference proteome</keyword>
<protein>
    <submittedName>
        <fullName evidence="2">Phage small terminase subunit</fullName>
    </submittedName>
</protein>
<sequence>MTPIQRDTLRKQAEREQGQAIAPALQPLDRAMRYKLGADRARLKKIASMQRKAEVKAELLPDYLPYLEGMMAVGRGDEVLTQVMIWAFDAEQMDVFDRLARYALDNGIAMPTEFARPLGSWLAESVAKWTLRQIEAPTASPNAVALNPFALWLDEQTAHMDMHDEVRAKLKRVCGDLLANSHPAAALDYFEEAIRLDPHIRIKKRMTALREQLATTESPTSQGQAAAGATVNVTTTPPRPLQFDPSLAVLMEH</sequence>
<evidence type="ECO:0000313" key="2">
    <source>
        <dbReference type="EMBL" id="SKA81202.1"/>
    </source>
</evidence>
<evidence type="ECO:0000256" key="1">
    <source>
        <dbReference type="SAM" id="MobiDB-lite"/>
    </source>
</evidence>
<dbReference type="RefSeq" id="WP_078922656.1">
    <property type="nucleotide sequence ID" value="NZ_FUYB01000009.1"/>
</dbReference>